<dbReference type="Gene3D" id="3.80.10.10">
    <property type="entry name" value="Ribonuclease Inhibitor"/>
    <property type="match status" value="1"/>
</dbReference>
<comment type="caution">
    <text evidence="1">The sequence shown here is derived from an EMBL/GenBank/DDBJ whole genome shotgun (WGS) entry which is preliminary data.</text>
</comment>
<sequence length="565" mass="62013">MASSNQQLPNDLLHLICVELAETLDFSTLYRCALASSTLAKSGAIVNLYRKCNSAPVCGGGSETAAVEGSFSEGESIVQRWSILWRSIILSTQDKTLYPYAQYLRVLDLRDLYNLLDDDKFRGKTLNYFFSGDLKYLHMMLDTPVSKRGPRRPRLNVQSIVLSIADSITKQAIKLEELTEPVAIGVDLLSNGLKQWSPRLHHLQVIQLSDGKALADYALQDLLISSCPLLHRVEIYRWMNDDRADPSLARFFSKLPANTLTEFQNESECGIGPLACEALCTHSKSLTSLHLAVGHVGIPGLGKLKHLTSLHSLALTDLNPPHPLETTQADVFTDLVTWFQSLPDLRDLHLSGFVSAPSLLAPALTSHLTLHKLQINGSDTSSSLYPAREAQPFHLALRHQTSLRSLSLAADAEGTYGDDALLITDSLCALTQLTSLNLTKLSEYFTDAHVTRLCDNLPLLEELVVDGYDVGDKTLGKLHQLGNLKQVTFSGSTRFTYRGFRGLVGRLGEGNSGLSVDVVNPRWEGRMSEREVEGVRGMLGKVGGGLVYVPVDPALAYQPSDSDSD</sequence>
<name>A0A4U7AVS7_9PEZI</name>
<accession>A0A4U7AVS7</accession>
<dbReference type="Proteomes" id="UP000308133">
    <property type="component" value="Unassembled WGS sequence"/>
</dbReference>
<dbReference type="InterPro" id="IPR032675">
    <property type="entry name" value="LRR_dom_sf"/>
</dbReference>
<dbReference type="AlphaFoldDB" id="A0A4U7AVS7"/>
<dbReference type="EMBL" id="PTQR01000119">
    <property type="protein sequence ID" value="TKX19167.1"/>
    <property type="molecule type" value="Genomic_DNA"/>
</dbReference>
<organism evidence="1 2">
    <name type="scientific">Elsinoe australis</name>
    <dbReference type="NCBI Taxonomy" id="40998"/>
    <lineage>
        <taxon>Eukaryota</taxon>
        <taxon>Fungi</taxon>
        <taxon>Dikarya</taxon>
        <taxon>Ascomycota</taxon>
        <taxon>Pezizomycotina</taxon>
        <taxon>Dothideomycetes</taxon>
        <taxon>Dothideomycetidae</taxon>
        <taxon>Myriangiales</taxon>
        <taxon>Elsinoaceae</taxon>
        <taxon>Elsinoe</taxon>
    </lineage>
</organism>
<evidence type="ECO:0000313" key="1">
    <source>
        <dbReference type="EMBL" id="TKX19167.1"/>
    </source>
</evidence>
<gene>
    <name evidence="1" type="ORF">C1H76_8701</name>
</gene>
<proteinExistence type="predicted"/>
<evidence type="ECO:0000313" key="2">
    <source>
        <dbReference type="Proteomes" id="UP000308133"/>
    </source>
</evidence>
<dbReference type="SUPFAM" id="SSF52047">
    <property type="entry name" value="RNI-like"/>
    <property type="match status" value="1"/>
</dbReference>
<evidence type="ECO:0008006" key="3">
    <source>
        <dbReference type="Google" id="ProtNLM"/>
    </source>
</evidence>
<reference evidence="1 2" key="1">
    <citation type="submission" date="2018-02" db="EMBL/GenBank/DDBJ databases">
        <title>Draft genome sequences of Elsinoe sp., causing black scab on jojoba.</title>
        <authorList>
            <person name="Stodart B."/>
            <person name="Jeffress S."/>
            <person name="Ash G."/>
            <person name="Arun Chinnappa K."/>
        </authorList>
    </citation>
    <scope>NUCLEOTIDE SEQUENCE [LARGE SCALE GENOMIC DNA]</scope>
    <source>
        <strain evidence="1 2">Hillstone_2</strain>
    </source>
</reference>
<protein>
    <recommendedName>
        <fullName evidence="3">F-box domain-containing protein</fullName>
    </recommendedName>
</protein>